<gene>
    <name evidence="1" type="ORF">GBAR_LOCUS15176</name>
</gene>
<sequence length="39" mass="4307">MGGHNRRRHHSGNYGICTGPAWRCGLCRTARGRGLLQAE</sequence>
<keyword evidence="2" id="KW-1185">Reference proteome</keyword>
<proteinExistence type="predicted"/>
<name>A0AA35SAE4_GEOBA</name>
<dbReference type="EMBL" id="CASHTH010002213">
    <property type="protein sequence ID" value="CAI8026415.1"/>
    <property type="molecule type" value="Genomic_DNA"/>
</dbReference>
<reference evidence="1" key="1">
    <citation type="submission" date="2023-03" db="EMBL/GenBank/DDBJ databases">
        <authorList>
            <person name="Steffen K."/>
            <person name="Cardenas P."/>
        </authorList>
    </citation>
    <scope>NUCLEOTIDE SEQUENCE</scope>
</reference>
<evidence type="ECO:0000313" key="2">
    <source>
        <dbReference type="Proteomes" id="UP001174909"/>
    </source>
</evidence>
<organism evidence="1 2">
    <name type="scientific">Geodia barretti</name>
    <name type="common">Barrett's horny sponge</name>
    <dbReference type="NCBI Taxonomy" id="519541"/>
    <lineage>
        <taxon>Eukaryota</taxon>
        <taxon>Metazoa</taxon>
        <taxon>Porifera</taxon>
        <taxon>Demospongiae</taxon>
        <taxon>Heteroscleromorpha</taxon>
        <taxon>Tetractinellida</taxon>
        <taxon>Astrophorina</taxon>
        <taxon>Geodiidae</taxon>
        <taxon>Geodia</taxon>
    </lineage>
</organism>
<dbReference type="AlphaFoldDB" id="A0AA35SAE4"/>
<dbReference type="Proteomes" id="UP001174909">
    <property type="component" value="Unassembled WGS sequence"/>
</dbReference>
<comment type="caution">
    <text evidence="1">The sequence shown here is derived from an EMBL/GenBank/DDBJ whole genome shotgun (WGS) entry which is preliminary data.</text>
</comment>
<evidence type="ECO:0000313" key="1">
    <source>
        <dbReference type="EMBL" id="CAI8026415.1"/>
    </source>
</evidence>
<accession>A0AA35SAE4</accession>
<protein>
    <submittedName>
        <fullName evidence="1">Uncharacterized protein</fullName>
    </submittedName>
</protein>